<evidence type="ECO:0000256" key="11">
    <source>
        <dbReference type="SAM" id="MobiDB-lite"/>
    </source>
</evidence>
<accession>A0A4C2E8I3</accession>
<evidence type="ECO:0000256" key="2">
    <source>
        <dbReference type="ARBA" id="ARBA00009729"/>
    </source>
</evidence>
<comment type="similarity">
    <text evidence="2 9">Belongs to the ATG11 family.</text>
</comment>
<dbReference type="GO" id="GO:1903599">
    <property type="term" value="P:positive regulation of autophagy of mitochondrion"/>
    <property type="evidence" value="ECO:0007669"/>
    <property type="project" value="UniProtKB-UniRule"/>
</dbReference>
<dbReference type="AlphaFoldDB" id="A0A4C2E8I3"/>
<dbReference type="GO" id="GO:0000422">
    <property type="term" value="P:autophagy of mitochondrion"/>
    <property type="evidence" value="ECO:0007669"/>
    <property type="project" value="TreeGrafter"/>
</dbReference>
<evidence type="ECO:0000313" key="14">
    <source>
        <dbReference type="EMBL" id="GCE99119.1"/>
    </source>
</evidence>
<dbReference type="GO" id="GO:0005774">
    <property type="term" value="C:vacuolar membrane"/>
    <property type="evidence" value="ECO:0007669"/>
    <property type="project" value="UniProtKB-SubCell"/>
</dbReference>
<dbReference type="Pfam" id="PF04108">
    <property type="entry name" value="ATG17_like"/>
    <property type="match status" value="1"/>
</dbReference>
<evidence type="ECO:0000256" key="5">
    <source>
        <dbReference type="ARBA" id="ARBA00022554"/>
    </source>
</evidence>
<evidence type="ECO:0000256" key="8">
    <source>
        <dbReference type="ARBA" id="ARBA00023054"/>
    </source>
</evidence>
<dbReference type="GO" id="GO:0034517">
    <property type="term" value="P:ribophagy"/>
    <property type="evidence" value="ECO:0007669"/>
    <property type="project" value="TreeGrafter"/>
</dbReference>
<dbReference type="GO" id="GO:0019901">
    <property type="term" value="F:protein kinase binding"/>
    <property type="evidence" value="ECO:0007669"/>
    <property type="project" value="TreeGrafter"/>
</dbReference>
<comment type="caution">
    <text evidence="14">The sequence shown here is derived from an EMBL/GenBank/DDBJ whole genome shotgun (WGS) entry which is preliminary data.</text>
</comment>
<dbReference type="GO" id="GO:1990316">
    <property type="term" value="C:Atg1/ULK1 kinase complex"/>
    <property type="evidence" value="ECO:0007669"/>
    <property type="project" value="TreeGrafter"/>
</dbReference>
<dbReference type="Pfam" id="PF10377">
    <property type="entry name" value="ATG11"/>
    <property type="match status" value="1"/>
</dbReference>
<dbReference type="GO" id="GO:0015031">
    <property type="term" value="P:protein transport"/>
    <property type="evidence" value="ECO:0007669"/>
    <property type="project" value="UniProtKB-KW"/>
</dbReference>
<evidence type="ECO:0000259" key="12">
    <source>
        <dbReference type="Pfam" id="PF04108"/>
    </source>
</evidence>
<feature type="coiled-coil region" evidence="10">
    <location>
        <begin position="645"/>
        <end position="806"/>
    </location>
</feature>
<dbReference type="PANTHER" id="PTHR13222">
    <property type="entry name" value="RB1-INDUCIBLE COILED-COIL"/>
    <property type="match status" value="1"/>
</dbReference>
<keyword evidence="7 9" id="KW-0072">Autophagy</keyword>
<evidence type="ECO:0000256" key="10">
    <source>
        <dbReference type="SAM" id="Coils"/>
    </source>
</evidence>
<keyword evidence="5 9" id="KW-0926">Vacuole</keyword>
<feature type="domain" description="Autophagy-related protein 11 C-terminal" evidence="13">
    <location>
        <begin position="937"/>
        <end position="1100"/>
    </location>
</feature>
<comment type="function">
    <text evidence="9">Involved in cytoplasm to vacuole transport (Cvt), pexophagy, mitophagy and nucleophagy. Recruits mitochondria for their selective degradation via autophagy (mitophagy) during starvation. Works as scaffold proteins that recruit ATG proteins to the pre-autophagosome (PAS), the site of vesicle/autophagosome formation. Required for the Cvt vesicles completion.</text>
</comment>
<reference evidence="14 15" key="1">
    <citation type="submission" date="2019-01" db="EMBL/GenBank/DDBJ databases">
        <title>Draft Genome Sequencing of Zygosaccharomyces mellis Ca-7.</title>
        <authorList>
            <person name="Shiwa Y."/>
            <person name="Kanesaki Y."/>
            <person name="Ishige T."/>
            <person name="Mura K."/>
            <person name="Hori T."/>
            <person name="Tamura T."/>
        </authorList>
    </citation>
    <scope>NUCLEOTIDE SEQUENCE [LARGE SCALE GENOMIC DNA]</scope>
    <source>
        <strain evidence="14 15">Ca-7</strain>
    </source>
</reference>
<evidence type="ECO:0000256" key="7">
    <source>
        <dbReference type="ARBA" id="ARBA00023006"/>
    </source>
</evidence>
<proteinExistence type="inferred from homology"/>
<keyword evidence="9" id="KW-0472">Membrane</keyword>
<sequence>MSESARIINAITGETVSTDIRFFVSLEDFKDFVCHRWYIPYNQLLILLPYGHKLKISTFKECLRSSALEQFEFYVYDRRLFSIVNQPVEESSIAEHRYKIHNLLSSYVKDCMIDGHSTLLKPMNSPLVNGDLSPENLSHRTITSLLTTNLGWLSALEIDVHYFRALIQDCISQVNEILQCLVVCEQYLKLYCYDVENLYNSNVEFLDQLLQNGLTSKWKKCYNSVLNQLDGLDGSLQQYVDKKLLDRNEETLKSLDFQVNSKLKVIKGKLDSNANLRECIGSEVAKIRNDFTPNKAEDKLENAMQEKFDELVENTRSRSREFLERSSSEFTGSDTEEIRNFLINIKNEVAAKLFTIAQSLFTQTEKFQDFKLKLQEQVVMTFGQIAFVQVETLALKKTLLEDCNKDLELYQKFELEFAQVEDLPMIYGLYLIEKYRRESWFLQILSHGVLLSADIRKIMDAEISCRSKWTKNFGDIASIFRNNLNSFSDIEDFDGMFKGGVKKMEMACEEQIEKCKWSLEGTFKFIEGYMEKLSFLEVPKDALDILMQNLTEAKGFQIVTNQSFLSQELVTPSLTQLNGYKARIKKLESLLYEAKISDPGYWPSGILHTSRFKPFHNNVSTVSSKITLNSSGLLEPNRNVNVVKVLDMEREMKNLRTQVEELHVNDNTMRSQISAADTKVSDLELERSAFKETMLNLNKELSRLTEQEQNQKKDLIGKQSTYQSQLSHIISENQALLQELGKIELKNRKLQDLQTEKEREITRMKADFDSEKLTWKNGLNNLEDENEKLKDQVNSLKESIALLHESQEKSRKEEAIPQKSNNNTDIVTLQTFNKSMESKLFEIFSSDVFILENIGLLLISDDDKHVQIKRVKGLKKGINQSILDDSIQVAQLDVSVKSPVYHSIKSVRDEIEPQEEIEKHRLLLESMNKLYDDKLYETAVIKRFRDIESLAKKLTKENKKKKDTLEKFQNEKVTLKNLEVGDLALFLPTRKNNSPMDSSTSSLNSSFSSVELSTPPPLDTMPIHSMNKEKVKKTRKRPWVAFTALDNNTRYFLKDENEVTKGKDWFVGKITDLQQFTADSLVNNPYKLETNTVWFQVSAEVISCQV</sequence>
<evidence type="ECO:0000259" key="13">
    <source>
        <dbReference type="Pfam" id="PF10377"/>
    </source>
</evidence>
<keyword evidence="6 9" id="KW-0653">Protein transport</keyword>
<dbReference type="InterPro" id="IPR019460">
    <property type="entry name" value="Atg11_C"/>
</dbReference>
<dbReference type="PANTHER" id="PTHR13222:SF1">
    <property type="entry name" value="RB1-INDUCIBLE COILED-COIL PROTEIN 1"/>
    <property type="match status" value="1"/>
</dbReference>
<keyword evidence="4 9" id="KW-0813">Transport</keyword>
<dbReference type="EMBL" id="BIMX01000008">
    <property type="protein sequence ID" value="GCE99119.1"/>
    <property type="molecule type" value="Genomic_DNA"/>
</dbReference>
<keyword evidence="15" id="KW-1185">Reference proteome</keyword>
<evidence type="ECO:0000256" key="4">
    <source>
        <dbReference type="ARBA" id="ARBA00022448"/>
    </source>
</evidence>
<dbReference type="InterPro" id="IPR040040">
    <property type="entry name" value="ATG11"/>
</dbReference>
<evidence type="ECO:0000256" key="3">
    <source>
        <dbReference type="ARBA" id="ARBA00013804"/>
    </source>
</evidence>
<comment type="subcellular location">
    <subcellularLocation>
        <location evidence="9">Preautophagosomal structure membrane</location>
        <topology evidence="9">Peripheral membrane protein</topology>
    </subcellularLocation>
    <subcellularLocation>
        <location evidence="1 9">Vacuole membrane</location>
        <topology evidence="1 9">Peripheral membrane protein</topology>
    </subcellularLocation>
    <text evidence="9">During pexophagy, accumulates in the vacuolar membrane region, where the peroxisomes contact the vacuole.</text>
</comment>
<comment type="subunit">
    <text evidence="9">Homodimer.</text>
</comment>
<dbReference type="Proteomes" id="UP000301737">
    <property type="component" value="Unassembled WGS sequence"/>
</dbReference>
<feature type="coiled-coil region" evidence="10">
    <location>
        <begin position="947"/>
        <end position="978"/>
    </location>
</feature>
<feature type="domain" description="Autophagy protein ATG17-like" evidence="12">
    <location>
        <begin position="147"/>
        <end position="476"/>
    </location>
</feature>
<evidence type="ECO:0000313" key="15">
    <source>
        <dbReference type="Proteomes" id="UP000301737"/>
    </source>
</evidence>
<dbReference type="GO" id="GO:0060090">
    <property type="term" value="F:molecular adaptor activity"/>
    <property type="evidence" value="ECO:0007669"/>
    <property type="project" value="TreeGrafter"/>
</dbReference>
<evidence type="ECO:0000256" key="6">
    <source>
        <dbReference type="ARBA" id="ARBA00022927"/>
    </source>
</evidence>
<name>A0A4C2E8I3_9SACH</name>
<feature type="compositionally biased region" description="Low complexity" evidence="11">
    <location>
        <begin position="994"/>
        <end position="1013"/>
    </location>
</feature>
<dbReference type="GO" id="GO:0000045">
    <property type="term" value="P:autophagosome assembly"/>
    <property type="evidence" value="ECO:0007669"/>
    <property type="project" value="UniProtKB-UniRule"/>
</dbReference>
<dbReference type="GO" id="GO:0034045">
    <property type="term" value="C:phagophore assembly site membrane"/>
    <property type="evidence" value="ECO:0007669"/>
    <property type="project" value="UniProtKB-SubCell"/>
</dbReference>
<dbReference type="InterPro" id="IPR045326">
    <property type="entry name" value="ATG17-like_dom"/>
</dbReference>
<feature type="region of interest" description="Disordered" evidence="11">
    <location>
        <begin position="993"/>
        <end position="1023"/>
    </location>
</feature>
<dbReference type="OrthoDB" id="447953at2759"/>
<evidence type="ECO:0000256" key="1">
    <source>
        <dbReference type="ARBA" id="ARBA00004148"/>
    </source>
</evidence>
<organism evidence="14 15">
    <name type="scientific">Zygosaccharomyces mellis</name>
    <dbReference type="NCBI Taxonomy" id="42258"/>
    <lineage>
        <taxon>Eukaryota</taxon>
        <taxon>Fungi</taxon>
        <taxon>Dikarya</taxon>
        <taxon>Ascomycota</taxon>
        <taxon>Saccharomycotina</taxon>
        <taxon>Saccharomycetes</taxon>
        <taxon>Saccharomycetales</taxon>
        <taxon>Saccharomycetaceae</taxon>
        <taxon>Zygosaccharomyces</taxon>
    </lineage>
</organism>
<evidence type="ECO:0000256" key="9">
    <source>
        <dbReference type="RuleBase" id="RU367075"/>
    </source>
</evidence>
<protein>
    <recommendedName>
        <fullName evidence="3 9">Autophagy-related protein 11</fullName>
    </recommendedName>
</protein>
<dbReference type="GO" id="GO:0061709">
    <property type="term" value="P:reticulophagy"/>
    <property type="evidence" value="ECO:0007669"/>
    <property type="project" value="TreeGrafter"/>
</dbReference>
<gene>
    <name evidence="14" type="primary">ATG11</name>
    <name evidence="14" type="ORF">ZYGM_001934</name>
</gene>
<keyword evidence="8 10" id="KW-0175">Coiled coil</keyword>
<dbReference type="GO" id="GO:0034727">
    <property type="term" value="P:piecemeal microautophagy of the nucleus"/>
    <property type="evidence" value="ECO:0007669"/>
    <property type="project" value="TreeGrafter"/>
</dbReference>